<dbReference type="OrthoDB" id="300641at2759"/>
<evidence type="ECO:0000256" key="1">
    <source>
        <dbReference type="SAM" id="MobiDB-lite"/>
    </source>
</evidence>
<accession>A0A814IWG9</accession>
<proteinExistence type="predicted"/>
<dbReference type="SMART" id="SM00261">
    <property type="entry name" value="FU"/>
    <property type="match status" value="6"/>
</dbReference>
<dbReference type="InterPro" id="IPR006212">
    <property type="entry name" value="Furin_repeat"/>
</dbReference>
<feature type="chain" id="PRO_5032313105" evidence="2">
    <location>
        <begin position="26"/>
        <end position="1051"/>
    </location>
</feature>
<reference evidence="3" key="1">
    <citation type="submission" date="2021-02" db="EMBL/GenBank/DDBJ databases">
        <authorList>
            <person name="Nowell W R."/>
        </authorList>
    </citation>
    <scope>NUCLEOTIDE SEQUENCE</scope>
    <source>
        <strain evidence="3">Ploen Becks lab</strain>
    </source>
</reference>
<dbReference type="InterPro" id="IPR009030">
    <property type="entry name" value="Growth_fac_rcpt_cys_sf"/>
</dbReference>
<keyword evidence="4" id="KW-1185">Reference proteome</keyword>
<dbReference type="Proteomes" id="UP000663879">
    <property type="component" value="Unassembled WGS sequence"/>
</dbReference>
<feature type="signal peptide" evidence="2">
    <location>
        <begin position="1"/>
        <end position="25"/>
    </location>
</feature>
<dbReference type="Gene3D" id="2.10.220.10">
    <property type="entry name" value="Hormone Receptor, Insulin-like Growth Factor Receptor 1, Chain A, domain 2"/>
    <property type="match status" value="1"/>
</dbReference>
<protein>
    <submittedName>
        <fullName evidence="3">Uncharacterized protein</fullName>
    </submittedName>
</protein>
<organism evidence="3 4">
    <name type="scientific">Brachionus calyciflorus</name>
    <dbReference type="NCBI Taxonomy" id="104777"/>
    <lineage>
        <taxon>Eukaryota</taxon>
        <taxon>Metazoa</taxon>
        <taxon>Spiralia</taxon>
        <taxon>Gnathifera</taxon>
        <taxon>Rotifera</taxon>
        <taxon>Eurotatoria</taxon>
        <taxon>Monogononta</taxon>
        <taxon>Pseudotrocha</taxon>
        <taxon>Ploima</taxon>
        <taxon>Brachionidae</taxon>
        <taxon>Brachionus</taxon>
    </lineage>
</organism>
<keyword evidence="2" id="KW-0732">Signal</keyword>
<feature type="region of interest" description="Disordered" evidence="1">
    <location>
        <begin position="969"/>
        <end position="1051"/>
    </location>
</feature>
<evidence type="ECO:0000256" key="2">
    <source>
        <dbReference type="SAM" id="SignalP"/>
    </source>
</evidence>
<dbReference type="EMBL" id="CAJNOC010004643">
    <property type="protein sequence ID" value="CAF1028834.1"/>
    <property type="molecule type" value="Genomic_DNA"/>
</dbReference>
<evidence type="ECO:0000313" key="3">
    <source>
        <dbReference type="EMBL" id="CAF1028834.1"/>
    </source>
</evidence>
<evidence type="ECO:0000313" key="4">
    <source>
        <dbReference type="Proteomes" id="UP000663879"/>
    </source>
</evidence>
<dbReference type="AlphaFoldDB" id="A0A814IWG9"/>
<dbReference type="SUPFAM" id="SSF57184">
    <property type="entry name" value="Growth factor receptor domain"/>
    <property type="match status" value="5"/>
</dbReference>
<sequence>MIKFKNIAIMAMAIIVIANIDQINGQVCRIRKSYNQECDNKLLSCDKKRGLVCDASLVCKCNTTNGSFDLKSGNCVATCPPGSFPTVNKTCVTCENSTIFDNSTGTCFSKCPPTFVPDSANKTCVCPPTAIYQVTSLQNNTNVIQCLSTCPAGFYPSDALRTCISCLSTQTFNTHLQVCVNLCPTGSEVDTTAKTCSCPKGQFLNRHTGKCEAKCPPGLTPDSRNTCSCPAFFNFANSSCVATCPNNSPNDPNLKLCFTCPGSQLFTKHTFTCADSCVDTVMDRISGVCSCPATAENFNPFTFKCNSTCGPNSLINEFKTCLCPSTLPIFRLDNLNCVASCPNDFLREPSLQICYNCSANKLLDKKTFTCVDNCPSGTFKSLTSKSCITCSAPNEFFNQATESCVESCSKVTGLKEEPANSKICVCEASKPYLDTTTNECRLLSECSARGLEVTATKTCKCPNNKPYWTGTQCVDKCLAYSTGDSANKTCTQCLTREFYDQTEQKCVPQCSTSQITIAELKLCITCPTGQLYDFTTSKCVSQCPTGTVLNNNNTLCVCSAPNQFIDVSGQKCSNACPSGTAVDPVFKRCLNCSAPTPFFDPTLNNCVEKCPKGLFTDQKRQLCVICPFDYFYMIEVGICIKKCPGIPDTEKNCRCNSTNPFYNRFTETCVSKCDRLIDNDAKTKSCTCFNGYYKTNQCEKTCDSNKFDLLKKCTATCTALSEKIDLENFECKTCNTQSTPFEIKGDFCSCKDTNNIYDRTLLTSTCTAKTACIAGKYFDPTTNTCNYCPTSNQFYLTNSNTCFDVCPTGATINLITRTCSCPTGKFYNPYKSSCVDSCPTNVDTNAKDTYKICKCPTSAFYNGDSCSSSCIGLFTDTVSRQCVECPSDKKFFTIHTQTCSSSCPTGTIANGNECKCQDNNSFYNVDKKTCETSCDSSFTIDSLRKTCSCIGFYNIAKQVCEETISTTTSASPASSASSTSPASPASSVSGSASSASPASSASSVSGSASPASSASSASASSASPASSASSASPASSASSASPASSASSTSS</sequence>
<comment type="caution">
    <text evidence="3">The sequence shown here is derived from an EMBL/GenBank/DDBJ whole genome shotgun (WGS) entry which is preliminary data.</text>
</comment>
<gene>
    <name evidence="3" type="ORF">OXX778_LOCUS17761</name>
</gene>
<dbReference type="SMART" id="SM01411">
    <property type="entry name" value="Ephrin_rec_like"/>
    <property type="match status" value="6"/>
</dbReference>
<name>A0A814IWG9_9BILA</name>